<dbReference type="AlphaFoldDB" id="L9VHD9"/>
<comment type="caution">
    <text evidence="6">The sequence shown here is derived from an EMBL/GenBank/DDBJ whole genome shotgun (WGS) entry which is preliminary data.</text>
</comment>
<dbReference type="PIRSF" id="PIRSF002030">
    <property type="entry name" value="Globin_Protozoa/Cyanobacteria"/>
    <property type="match status" value="1"/>
</dbReference>
<keyword evidence="5" id="KW-0408">Iron</keyword>
<evidence type="ECO:0000313" key="7">
    <source>
        <dbReference type="Proteomes" id="UP000011599"/>
    </source>
</evidence>
<dbReference type="STRING" id="1114856.GCA_000383975_01408"/>
<evidence type="ECO:0000256" key="5">
    <source>
        <dbReference type="ARBA" id="ARBA00023004"/>
    </source>
</evidence>
<proteinExistence type="inferred from homology"/>
<evidence type="ECO:0000256" key="3">
    <source>
        <dbReference type="ARBA" id="ARBA00022617"/>
    </source>
</evidence>
<dbReference type="GO" id="GO:0020037">
    <property type="term" value="F:heme binding"/>
    <property type="evidence" value="ECO:0007669"/>
    <property type="project" value="InterPro"/>
</dbReference>
<dbReference type="Proteomes" id="UP000011599">
    <property type="component" value="Unassembled WGS sequence"/>
</dbReference>
<keyword evidence="2" id="KW-0813">Transport</keyword>
<gene>
    <name evidence="6" type="ORF">C496_22981</name>
</gene>
<name>L9VHD9_9EURY</name>
<dbReference type="EMBL" id="AOHW01000055">
    <property type="protein sequence ID" value="ELY35743.1"/>
    <property type="molecule type" value="Genomic_DNA"/>
</dbReference>
<evidence type="ECO:0000256" key="4">
    <source>
        <dbReference type="ARBA" id="ARBA00022723"/>
    </source>
</evidence>
<dbReference type="SUPFAM" id="SSF46458">
    <property type="entry name" value="Globin-like"/>
    <property type="match status" value="1"/>
</dbReference>
<evidence type="ECO:0000256" key="1">
    <source>
        <dbReference type="ARBA" id="ARBA00009660"/>
    </source>
</evidence>
<reference evidence="6 7" key="1">
    <citation type="journal article" date="2014" name="PLoS Genet.">
        <title>Phylogenetically driven sequencing of extremely halophilic archaea reveals strategies for static and dynamic osmo-response.</title>
        <authorList>
            <person name="Becker E.A."/>
            <person name="Seitzer P.M."/>
            <person name="Tritt A."/>
            <person name="Larsen D."/>
            <person name="Krusor M."/>
            <person name="Yao A.I."/>
            <person name="Wu D."/>
            <person name="Madern D."/>
            <person name="Eisen J.A."/>
            <person name="Darling A.E."/>
            <person name="Facciotti M.T."/>
        </authorList>
    </citation>
    <scope>NUCLEOTIDE SEQUENCE [LARGE SCALE GENOMIC DNA]</scope>
    <source>
        <strain evidence="6 7">GA33</strain>
    </source>
</reference>
<dbReference type="InterPro" id="IPR016339">
    <property type="entry name" value="Hemoglobin_trunc_I"/>
</dbReference>
<comment type="similarity">
    <text evidence="1">Belongs to the truncated hemoglobin family. Group I subfamily.</text>
</comment>
<dbReference type="GO" id="GO:0019825">
    <property type="term" value="F:oxygen binding"/>
    <property type="evidence" value="ECO:0007669"/>
    <property type="project" value="InterPro"/>
</dbReference>
<dbReference type="InterPro" id="IPR009050">
    <property type="entry name" value="Globin-like_sf"/>
</dbReference>
<sequence length="148" mass="16623">MVDLFPKFRREHVRTDTYTLAIRRIGRMSETLYDRLGGEDAIAAVVDRFYERVIADEQVAHYFDDVDMQKQRAHQAQFISAVAGGPVDYSGEDMEAAHDDLGITKPDFDAIVAHLEASLEEFEVPADDRQAVLEAVGQYEDDIVTATA</sequence>
<dbReference type="InterPro" id="IPR012292">
    <property type="entry name" value="Globin/Proto"/>
</dbReference>
<keyword evidence="4" id="KW-0479">Metal-binding</keyword>
<evidence type="ECO:0000313" key="6">
    <source>
        <dbReference type="EMBL" id="ELY35743.1"/>
    </source>
</evidence>
<dbReference type="PATRIC" id="fig|1114856.3.peg.4751"/>
<evidence type="ECO:0000256" key="2">
    <source>
        <dbReference type="ARBA" id="ARBA00022448"/>
    </source>
</evidence>
<dbReference type="InterPro" id="IPR001486">
    <property type="entry name" value="Hemoglobin_trunc"/>
</dbReference>
<dbReference type="GO" id="GO:0046872">
    <property type="term" value="F:metal ion binding"/>
    <property type="evidence" value="ECO:0007669"/>
    <property type="project" value="UniProtKB-KW"/>
</dbReference>
<organism evidence="6 7">
    <name type="scientific">Natronorubrum tibetense GA33</name>
    <dbReference type="NCBI Taxonomy" id="1114856"/>
    <lineage>
        <taxon>Archaea</taxon>
        <taxon>Methanobacteriati</taxon>
        <taxon>Methanobacteriota</taxon>
        <taxon>Stenosarchaea group</taxon>
        <taxon>Halobacteria</taxon>
        <taxon>Halobacteriales</taxon>
        <taxon>Natrialbaceae</taxon>
        <taxon>Natronorubrum</taxon>
    </lineage>
</organism>
<dbReference type="CDD" id="cd00454">
    <property type="entry name" value="TrHb1_N"/>
    <property type="match status" value="1"/>
</dbReference>
<dbReference type="eggNOG" id="arCOG06333">
    <property type="taxonomic scope" value="Archaea"/>
</dbReference>
<accession>L9VHD9</accession>
<dbReference type="Gene3D" id="1.10.490.10">
    <property type="entry name" value="Globins"/>
    <property type="match status" value="1"/>
</dbReference>
<keyword evidence="3" id="KW-0349">Heme</keyword>
<protein>
    <submittedName>
        <fullName evidence="6">Globin</fullName>
    </submittedName>
</protein>
<dbReference type="Pfam" id="PF01152">
    <property type="entry name" value="Bac_globin"/>
    <property type="match status" value="1"/>
</dbReference>
<keyword evidence="7" id="KW-1185">Reference proteome</keyword>